<dbReference type="Proteomes" id="UP001204798">
    <property type="component" value="Unassembled WGS sequence"/>
</dbReference>
<feature type="compositionally biased region" description="Basic residues" evidence="1">
    <location>
        <begin position="39"/>
        <end position="49"/>
    </location>
</feature>
<protein>
    <submittedName>
        <fullName evidence="2">Uncharacterized protein</fullName>
    </submittedName>
</protein>
<evidence type="ECO:0000313" key="3">
    <source>
        <dbReference type="Proteomes" id="UP001204798"/>
    </source>
</evidence>
<reference evidence="2 3" key="1">
    <citation type="submission" date="2022-08" db="EMBL/GenBank/DDBJ databases">
        <title>Bacterial and archaeal communities from various locations to study Microbial Dark Matter (Phase II).</title>
        <authorList>
            <person name="Stepanauskas R."/>
        </authorList>
    </citation>
    <scope>NUCLEOTIDE SEQUENCE [LARGE SCALE GENOMIC DNA]</scope>
    <source>
        <strain evidence="2 3">PD1</strain>
    </source>
</reference>
<name>A0ABT2EKD3_9BACT</name>
<organism evidence="2 3">
    <name type="scientific">Candidatus Fervidibacter sacchari</name>
    <dbReference type="NCBI Taxonomy" id="1448929"/>
    <lineage>
        <taxon>Bacteria</taxon>
        <taxon>Candidatus Fervidibacterota</taxon>
        <taxon>Candidatus Fervidibacter</taxon>
    </lineage>
</organism>
<evidence type="ECO:0000313" key="2">
    <source>
        <dbReference type="EMBL" id="MCS3918408.1"/>
    </source>
</evidence>
<feature type="region of interest" description="Disordered" evidence="1">
    <location>
        <begin position="29"/>
        <end position="49"/>
    </location>
</feature>
<comment type="caution">
    <text evidence="2">The sequence shown here is derived from an EMBL/GenBank/DDBJ whole genome shotgun (WGS) entry which is preliminary data.</text>
</comment>
<dbReference type="RefSeq" id="WP_259094156.1">
    <property type="nucleotide sequence ID" value="NZ_CP130454.1"/>
</dbReference>
<accession>A0ABT2EKD3</accession>
<dbReference type="EMBL" id="JANUCP010000001">
    <property type="protein sequence ID" value="MCS3918408.1"/>
    <property type="molecule type" value="Genomic_DNA"/>
</dbReference>
<sequence length="49" mass="5163">MPYEGKRTGDVVSFQVTVLVVGANSNVGDDGREKLGGRGSRRAKLIGKS</sequence>
<proteinExistence type="predicted"/>
<gene>
    <name evidence="2" type="ORF">M2350_000805</name>
</gene>
<keyword evidence="3" id="KW-1185">Reference proteome</keyword>
<evidence type="ECO:0000256" key="1">
    <source>
        <dbReference type="SAM" id="MobiDB-lite"/>
    </source>
</evidence>